<organism evidence="1 2">
    <name type="scientific">Mediterraneibacter catenae</name>
    <dbReference type="NCBI Taxonomy" id="2594882"/>
    <lineage>
        <taxon>Bacteria</taxon>
        <taxon>Bacillati</taxon>
        <taxon>Bacillota</taxon>
        <taxon>Clostridia</taxon>
        <taxon>Lachnospirales</taxon>
        <taxon>Lachnospiraceae</taxon>
        <taxon>Mediterraneibacter</taxon>
    </lineage>
</organism>
<accession>A0A5M9I156</accession>
<keyword evidence="2" id="KW-1185">Reference proteome</keyword>
<reference evidence="1" key="1">
    <citation type="submission" date="2019-07" db="EMBL/GenBank/DDBJ databases">
        <authorList>
            <person name="Wongkuna S."/>
            <person name="Scaria J."/>
        </authorList>
    </citation>
    <scope>NUCLEOTIDE SEQUENCE [LARGE SCALE GENOMIC DNA]</scope>
    <source>
        <strain evidence="1">SW178</strain>
    </source>
</reference>
<dbReference type="Proteomes" id="UP000322025">
    <property type="component" value="Unassembled WGS sequence"/>
</dbReference>
<evidence type="ECO:0000313" key="2">
    <source>
        <dbReference type="Proteomes" id="UP000322025"/>
    </source>
</evidence>
<comment type="caution">
    <text evidence="1">The sequence shown here is derived from an EMBL/GenBank/DDBJ whole genome shotgun (WGS) entry which is preliminary data.</text>
</comment>
<gene>
    <name evidence="1" type="ORF">FNY66_10755</name>
</gene>
<name>A0A5M9I156_9FIRM</name>
<sequence length="124" mass="13091">MNCKLAGREQLVAQGVSGRQVHKGVAGDSQRRGSVASPVMIDRSRNAAGNHPLSAGSPRQGATHYLQVVYSCALFQRGSPRVAALKAIMTVPGLALFSWDVAFSSSPVPWLRQACAGWNCPDSG</sequence>
<dbReference type="EMBL" id="VMSO01000014">
    <property type="protein sequence ID" value="KAA8500925.1"/>
    <property type="molecule type" value="Genomic_DNA"/>
</dbReference>
<evidence type="ECO:0000313" key="1">
    <source>
        <dbReference type="EMBL" id="KAA8500925.1"/>
    </source>
</evidence>
<proteinExistence type="predicted"/>
<dbReference type="OrthoDB" id="1927296at2"/>
<protein>
    <submittedName>
        <fullName evidence="1">Uncharacterized protein</fullName>
    </submittedName>
</protein>
<dbReference type="AlphaFoldDB" id="A0A5M9I156"/>